<sequence length="100" mass="10558">MLAGVQATATPRRRDEMRLHAVLASALPLAHAPVAQAIAAWETVYELANACADSAFRERALAALIVCCGEAGDTRRAAELQARYNRIARTGNARNGGAPS</sequence>
<comment type="caution">
    <text evidence="1">The sequence shown here is derived from an EMBL/GenBank/DDBJ whole genome shotgun (WGS) entry which is preliminary data.</text>
</comment>
<gene>
    <name evidence="1" type="ORF">AB3X84_00720</name>
</gene>
<protein>
    <submittedName>
        <fullName evidence="1">Uncharacterized protein</fullName>
    </submittedName>
</protein>
<keyword evidence="2" id="KW-1185">Reference proteome</keyword>
<name>A0ABV3W5X6_9BURK</name>
<evidence type="ECO:0000313" key="2">
    <source>
        <dbReference type="Proteomes" id="UP001558535"/>
    </source>
</evidence>
<organism evidence="1 2">
    <name type="scientific">Paraburkholderia phenoliruptrix</name>
    <dbReference type="NCBI Taxonomy" id="252970"/>
    <lineage>
        <taxon>Bacteria</taxon>
        <taxon>Pseudomonadati</taxon>
        <taxon>Pseudomonadota</taxon>
        <taxon>Betaproteobacteria</taxon>
        <taxon>Burkholderiales</taxon>
        <taxon>Burkholderiaceae</taxon>
        <taxon>Paraburkholderia</taxon>
    </lineage>
</organism>
<dbReference type="Proteomes" id="UP001558535">
    <property type="component" value="Unassembled WGS sequence"/>
</dbReference>
<proteinExistence type="predicted"/>
<dbReference type="EMBL" id="JBFPKE010000001">
    <property type="protein sequence ID" value="MEX3748515.1"/>
    <property type="molecule type" value="Genomic_DNA"/>
</dbReference>
<dbReference type="RefSeq" id="WP_368607999.1">
    <property type="nucleotide sequence ID" value="NZ_JBFPKB010000001.1"/>
</dbReference>
<accession>A0ABV3W5X6</accession>
<evidence type="ECO:0000313" key="1">
    <source>
        <dbReference type="EMBL" id="MEX3748515.1"/>
    </source>
</evidence>
<reference evidence="1 2" key="1">
    <citation type="submission" date="2024-07" db="EMBL/GenBank/DDBJ databases">
        <title>A survey of Mimosa microsymbionts across Brazilian biomes reveals a high diversity of Paraburkholderia nodulating endemic species, but also that Cupriavidus is common as a symbiont of widespread species.</title>
        <authorList>
            <person name="Rouws L."/>
            <person name="Barauna A."/>
            <person name="Beukes C."/>
            <person name="Rouws J.R.C."/>
            <person name="De Faria S.M."/>
            <person name="Gross E."/>
            <person name="Bueno Dos Reis Junior F."/>
            <person name="Simon M.F."/>
            <person name="Maluk M."/>
            <person name="Odee D.W."/>
            <person name="Kenicer G."/>
            <person name="Young J.P.W."/>
            <person name="Reis V.M."/>
            <person name="Zilli J."/>
            <person name="James E.K."/>
        </authorList>
    </citation>
    <scope>NUCLEOTIDE SEQUENCE [LARGE SCALE GENOMIC DNA]</scope>
    <source>
        <strain evidence="1 2">BR14375</strain>
    </source>
</reference>